<evidence type="ECO:0000313" key="14">
    <source>
        <dbReference type="Proteomes" id="UP000326340"/>
    </source>
</evidence>
<dbReference type="GO" id="GO:0016052">
    <property type="term" value="P:carbohydrate catabolic process"/>
    <property type="evidence" value="ECO:0007669"/>
    <property type="project" value="InterPro"/>
</dbReference>
<keyword evidence="7 11" id="KW-0472">Membrane</keyword>
<evidence type="ECO:0000256" key="6">
    <source>
        <dbReference type="ARBA" id="ARBA00022801"/>
    </source>
</evidence>
<dbReference type="AlphaFoldDB" id="A0A5Q4BQY2"/>
<comment type="similarity">
    <text evidence="3">Belongs to the glycosyl hydrolase 76 family.</text>
</comment>
<name>A0A5Q4BQY2_9PEZI</name>
<evidence type="ECO:0000256" key="10">
    <source>
        <dbReference type="SAM" id="MobiDB-lite"/>
    </source>
</evidence>
<feature type="compositionally biased region" description="Polar residues" evidence="10">
    <location>
        <begin position="588"/>
        <end position="598"/>
    </location>
</feature>
<proteinExistence type="inferred from homology"/>
<feature type="chain" id="PRO_5024903072" description="mannan endo-1,6-alpha-mannosidase" evidence="12">
    <location>
        <begin position="30"/>
        <end position="598"/>
    </location>
</feature>
<dbReference type="GO" id="GO:0008496">
    <property type="term" value="F:mannan endo-1,6-alpha-mannosidase activity"/>
    <property type="evidence" value="ECO:0007669"/>
    <property type="project" value="UniProtKB-EC"/>
</dbReference>
<dbReference type="Pfam" id="PF03663">
    <property type="entry name" value="Glyco_hydro_76"/>
    <property type="match status" value="1"/>
</dbReference>
<reference evidence="13 14" key="1">
    <citation type="journal article" date="2019" name="Sci. Rep.">
        <title>Colletotrichum shisoi sp. nov., an anthracnose pathogen of Perilla frutescens in Japan: molecular phylogenetic, morphological and genomic evidence.</title>
        <authorList>
            <person name="Gan P."/>
            <person name="Tsushima A."/>
            <person name="Hiroyama R."/>
            <person name="Narusaka M."/>
            <person name="Takano Y."/>
            <person name="Narusaka Y."/>
            <person name="Kawaradani M."/>
            <person name="Damm U."/>
            <person name="Shirasu K."/>
        </authorList>
    </citation>
    <scope>NUCLEOTIDE SEQUENCE [LARGE SCALE GENOMIC DNA]</scope>
    <source>
        <strain evidence="13 14">PG-2018a</strain>
    </source>
</reference>
<comment type="catalytic activity">
    <reaction evidence="1">
        <text>Random hydrolysis of (1-&gt;6)-alpha-D-mannosidic linkages in unbranched (1-&gt;6)-mannans.</text>
        <dbReference type="EC" id="3.2.1.101"/>
    </reaction>
</comment>
<dbReference type="InterPro" id="IPR014480">
    <property type="entry name" value="Mannan-1_6-alpha_mannosidase"/>
</dbReference>
<feature type="signal peptide" evidence="12">
    <location>
        <begin position="1"/>
        <end position="29"/>
    </location>
</feature>
<evidence type="ECO:0000256" key="5">
    <source>
        <dbReference type="ARBA" id="ARBA00022729"/>
    </source>
</evidence>
<dbReference type="SUPFAM" id="SSF48208">
    <property type="entry name" value="Six-hairpin glycosidases"/>
    <property type="match status" value="1"/>
</dbReference>
<keyword evidence="11" id="KW-0812">Transmembrane</keyword>
<evidence type="ECO:0000256" key="2">
    <source>
        <dbReference type="ARBA" id="ARBA00004308"/>
    </source>
</evidence>
<keyword evidence="5 12" id="KW-0732">Signal</keyword>
<organism evidence="13 14">
    <name type="scientific">Colletotrichum shisoi</name>
    <dbReference type="NCBI Taxonomy" id="2078593"/>
    <lineage>
        <taxon>Eukaryota</taxon>
        <taxon>Fungi</taxon>
        <taxon>Dikarya</taxon>
        <taxon>Ascomycota</taxon>
        <taxon>Pezizomycotina</taxon>
        <taxon>Sordariomycetes</taxon>
        <taxon>Hypocreomycetidae</taxon>
        <taxon>Glomerellales</taxon>
        <taxon>Glomerellaceae</taxon>
        <taxon>Colletotrichum</taxon>
        <taxon>Colletotrichum destructivum species complex</taxon>
    </lineage>
</organism>
<keyword evidence="8" id="KW-0325">Glycoprotein</keyword>
<gene>
    <name evidence="13" type="primary">DCW1-3</name>
    <name evidence="13" type="ORF">CSHISOI_06063</name>
</gene>
<feature type="compositionally biased region" description="Basic and acidic residues" evidence="10">
    <location>
        <begin position="496"/>
        <end position="512"/>
    </location>
</feature>
<dbReference type="GO" id="GO:0012505">
    <property type="term" value="C:endomembrane system"/>
    <property type="evidence" value="ECO:0007669"/>
    <property type="project" value="UniProtKB-SubCell"/>
</dbReference>
<evidence type="ECO:0000256" key="1">
    <source>
        <dbReference type="ARBA" id="ARBA00001452"/>
    </source>
</evidence>
<evidence type="ECO:0000256" key="7">
    <source>
        <dbReference type="ARBA" id="ARBA00023136"/>
    </source>
</evidence>
<dbReference type="PANTHER" id="PTHR12145">
    <property type="entry name" value="MANNAN ENDO-1,6-ALPHA-MANNOSIDASE DCW1"/>
    <property type="match status" value="1"/>
</dbReference>
<evidence type="ECO:0000256" key="12">
    <source>
        <dbReference type="SAM" id="SignalP"/>
    </source>
</evidence>
<accession>A0A5Q4BQY2</accession>
<dbReference type="FunFam" id="1.50.10.20:FF:000006">
    <property type="entry name" value="Mannan endo-1,6-alpha-mannosidase"/>
    <property type="match status" value="1"/>
</dbReference>
<keyword evidence="14" id="KW-1185">Reference proteome</keyword>
<evidence type="ECO:0000313" key="13">
    <source>
        <dbReference type="EMBL" id="TQN69442.1"/>
    </source>
</evidence>
<dbReference type="GO" id="GO:0009272">
    <property type="term" value="P:fungal-type cell wall biogenesis"/>
    <property type="evidence" value="ECO:0007669"/>
    <property type="project" value="TreeGrafter"/>
</dbReference>
<feature type="region of interest" description="Disordered" evidence="10">
    <location>
        <begin position="401"/>
        <end position="425"/>
    </location>
</feature>
<feature type="compositionally biased region" description="Gly residues" evidence="10">
    <location>
        <begin position="406"/>
        <end position="421"/>
    </location>
</feature>
<comment type="subcellular location">
    <subcellularLocation>
        <location evidence="2">Endomembrane system</location>
    </subcellularLocation>
</comment>
<evidence type="ECO:0000256" key="4">
    <source>
        <dbReference type="ARBA" id="ARBA00012350"/>
    </source>
</evidence>
<dbReference type="EC" id="3.2.1.101" evidence="4"/>
<comment type="caution">
    <text evidence="13">The sequence shown here is derived from an EMBL/GenBank/DDBJ whole genome shotgun (WGS) entry which is preliminary data.</text>
</comment>
<evidence type="ECO:0000256" key="9">
    <source>
        <dbReference type="ARBA" id="ARBA00023295"/>
    </source>
</evidence>
<feature type="non-terminal residue" evidence="13">
    <location>
        <position position="598"/>
    </location>
</feature>
<protein>
    <recommendedName>
        <fullName evidence="4">mannan endo-1,6-alpha-mannosidase</fullName>
        <ecNumber evidence="4">3.2.1.101</ecNumber>
    </recommendedName>
</protein>
<feature type="region of interest" description="Disordered" evidence="10">
    <location>
        <begin position="496"/>
        <end position="598"/>
    </location>
</feature>
<dbReference type="EMBL" id="PUHP01000519">
    <property type="protein sequence ID" value="TQN69442.1"/>
    <property type="molecule type" value="Genomic_DNA"/>
</dbReference>
<evidence type="ECO:0000256" key="3">
    <source>
        <dbReference type="ARBA" id="ARBA00009699"/>
    </source>
</evidence>
<dbReference type="Gene3D" id="1.50.10.20">
    <property type="match status" value="1"/>
</dbReference>
<keyword evidence="9" id="KW-0326">Glycosidase</keyword>
<dbReference type="PANTHER" id="PTHR12145:SF36">
    <property type="entry name" value="MANNAN ENDO-1,6-ALPHA-MANNOSIDASE DCW1"/>
    <property type="match status" value="1"/>
</dbReference>
<dbReference type="InterPro" id="IPR008928">
    <property type="entry name" value="6-hairpin_glycosidase_sf"/>
</dbReference>
<dbReference type="InterPro" id="IPR005198">
    <property type="entry name" value="Glyco_hydro_76"/>
</dbReference>
<keyword evidence="11" id="KW-1133">Transmembrane helix</keyword>
<dbReference type="OrthoDB" id="4187847at2759"/>
<sequence>MTAPRGRPSWCVSRLFPAMLLGTVQLSNAYDLDPSDHNNVKTIARSMTEDLMAFYDGDKPGNIPGLLPPPYYWWEAGALMGTMIDYWYYTGDDTWNDVVTQGLLHQVGKYNDYMPDNQTLTEGNDDQGFWGLAVMSAAEYKFPDPPKDKPQWLALAQAVFNTQAARWDPDHCGGGLRWQIFNWNKGYDYKNTISQACFFALAGRLALYTGNSSYSEWADKTWDWMVGVNFISDDYYVYDGGHIQYNCTNIVPYQWSYNAGGMILGAAAMYNYTKSEVWKNRLDGLVKGADVFFVGEEKNIMQEVACETVGLCNVDQQSFKAYLSRWLVAITKWAPHLSDRVMDKIRPSSIAAAAQCKGGSNGRMCGLKWTDNGTWDGMQGVGQQMAALEVTLGNLIQKSSDPVTADGGGTSEGDPGGGGSDIGRTVPAVSNYPPLSAGDTAAAAILTMIVLGLLVIGILWMFMDETSKKPLQERFFDFRSALLGGGGLAALGARHKTDEMNEKGKGIEKENENENDASSDGASSRETGILSPLPARGHALRSQDLPQRGSMLSEMSGTTVVSAHPSGIPMVREKRLSRKTKNPMLRNSMASQRSARIE</sequence>
<feature type="transmembrane region" description="Helical" evidence="11">
    <location>
        <begin position="441"/>
        <end position="462"/>
    </location>
</feature>
<keyword evidence="6" id="KW-0378">Hydrolase</keyword>
<evidence type="ECO:0000256" key="8">
    <source>
        <dbReference type="ARBA" id="ARBA00023180"/>
    </source>
</evidence>
<evidence type="ECO:0000256" key="11">
    <source>
        <dbReference type="SAM" id="Phobius"/>
    </source>
</evidence>
<dbReference type="Proteomes" id="UP000326340">
    <property type="component" value="Unassembled WGS sequence"/>
</dbReference>